<feature type="binding site" evidence="6">
    <location>
        <position position="455"/>
    </location>
    <ligand>
        <name>Ni(2+)</name>
        <dbReference type="ChEBI" id="CHEBI:49786"/>
    </ligand>
</feature>
<reference evidence="9" key="1">
    <citation type="submission" date="2009-09" db="EMBL/GenBank/DDBJ databases">
        <title>The complete chromosome of Desulfohalobium retbaense DSM 5692.</title>
        <authorList>
            <consortium name="US DOE Joint Genome Institute (JGI-PGF)"/>
            <person name="Lucas S."/>
            <person name="Copeland A."/>
            <person name="Lapidus A."/>
            <person name="Glavina del Rio T."/>
            <person name="Dalin E."/>
            <person name="Tice H."/>
            <person name="Bruce D."/>
            <person name="Goodwin L."/>
            <person name="Pitluck S."/>
            <person name="Kyrpides N."/>
            <person name="Mavromatis K."/>
            <person name="Ivanova N."/>
            <person name="Mikhailova N."/>
            <person name="Munk A.C."/>
            <person name="Brettin T."/>
            <person name="Detter J.C."/>
            <person name="Han C."/>
            <person name="Tapia R."/>
            <person name="Larimer F."/>
            <person name="Land M."/>
            <person name="Hauser L."/>
            <person name="Markowitz V."/>
            <person name="Cheng J.-F."/>
            <person name="Hugenholtz P."/>
            <person name="Woyke T."/>
            <person name="Wu D."/>
            <person name="Spring S."/>
            <person name="Klenk H.-P."/>
            <person name="Eisen J.A."/>
        </authorList>
    </citation>
    <scope>NUCLEOTIDE SEQUENCE [LARGE SCALE GENOMIC DNA]</scope>
    <source>
        <strain evidence="9">DSM 5692</strain>
    </source>
</reference>
<feature type="binding site" evidence="6">
    <location>
        <position position="65"/>
    </location>
    <ligand>
        <name>Ni(2+)</name>
        <dbReference type="ChEBI" id="CHEBI:49786"/>
    </ligand>
</feature>
<proteinExistence type="inferred from homology"/>
<organism evidence="8 9">
    <name type="scientific">Desulfohalobium retbaense (strain ATCC 49708 / DSM 5692 / JCM 16813 / HR100)</name>
    <dbReference type="NCBI Taxonomy" id="485915"/>
    <lineage>
        <taxon>Bacteria</taxon>
        <taxon>Pseudomonadati</taxon>
        <taxon>Thermodesulfobacteriota</taxon>
        <taxon>Desulfovibrionia</taxon>
        <taxon>Desulfovibrionales</taxon>
        <taxon>Desulfohalobiaceae</taxon>
        <taxon>Desulfohalobium</taxon>
    </lineage>
</organism>
<keyword evidence="3 6" id="KW-0533">Nickel</keyword>
<dbReference type="KEGG" id="drt:Dret_2258"/>
<dbReference type="STRING" id="485915.Dret_2258"/>
<dbReference type="InterPro" id="IPR029014">
    <property type="entry name" value="NiFe-Hase_large"/>
</dbReference>
<dbReference type="HOGENOM" id="CLU_044556_0_0_7"/>
<dbReference type="GO" id="GO:0008901">
    <property type="term" value="F:ferredoxin hydrogenase activity"/>
    <property type="evidence" value="ECO:0007669"/>
    <property type="project" value="InterPro"/>
</dbReference>
<dbReference type="eggNOG" id="COG3259">
    <property type="taxonomic scope" value="Bacteria"/>
</dbReference>
<evidence type="ECO:0000256" key="1">
    <source>
        <dbReference type="ARBA" id="ARBA00001967"/>
    </source>
</evidence>
<protein>
    <submittedName>
        <fullName evidence="8">Nickel-dependent hydrogenase large subunit</fullName>
    </submittedName>
</protein>
<keyword evidence="4 6" id="KW-0479">Metal-binding</keyword>
<dbReference type="PANTHER" id="PTHR43600:SF2">
    <property type="entry name" value="F420-NON-REDUCING HYDROGENASE VHU SUBUNIT A"/>
    <property type="match status" value="1"/>
</dbReference>
<evidence type="ECO:0000256" key="3">
    <source>
        <dbReference type="ARBA" id="ARBA00022596"/>
    </source>
</evidence>
<feature type="binding site" evidence="6">
    <location>
        <position position="409"/>
    </location>
    <ligand>
        <name>Mg(2+)</name>
        <dbReference type="ChEBI" id="CHEBI:18420"/>
    </ligand>
</feature>
<dbReference type="Gene3D" id="1.10.645.10">
    <property type="entry name" value="Cytochrome-c3 Hydrogenase, chain B"/>
    <property type="match status" value="1"/>
</dbReference>
<keyword evidence="5 7" id="KW-0560">Oxidoreductase</keyword>
<keyword evidence="9" id="KW-1185">Reference proteome</keyword>
<comment type="cofactor">
    <cofactor evidence="1 6">
        <name>Ni(2+)</name>
        <dbReference type="ChEBI" id="CHEBI:49786"/>
    </cofactor>
</comment>
<dbReference type="GO" id="GO:0016151">
    <property type="term" value="F:nickel cation binding"/>
    <property type="evidence" value="ECO:0007669"/>
    <property type="project" value="InterPro"/>
</dbReference>
<evidence type="ECO:0000256" key="4">
    <source>
        <dbReference type="ARBA" id="ARBA00022723"/>
    </source>
</evidence>
<dbReference type="EMBL" id="CP001734">
    <property type="protein sequence ID" value="ACV69542.1"/>
    <property type="molecule type" value="Genomic_DNA"/>
</dbReference>
<dbReference type="RefSeq" id="WP_015752683.1">
    <property type="nucleotide sequence ID" value="NC_013223.1"/>
</dbReference>
<dbReference type="AlphaFoldDB" id="C8X545"/>
<dbReference type="InterPro" id="IPR018194">
    <property type="entry name" value="Ni-dep_hyd_lsu_Ni_BS"/>
</dbReference>
<dbReference type="SUPFAM" id="SSF56762">
    <property type="entry name" value="HydB/Nqo4-like"/>
    <property type="match status" value="1"/>
</dbReference>
<keyword evidence="6" id="KW-0408">Iron</keyword>
<gene>
    <name evidence="8" type="ordered locus">Dret_2258</name>
</gene>
<reference evidence="8 9" key="2">
    <citation type="journal article" date="2010" name="Stand. Genomic Sci.">
        <title>Complete genome sequence of Desulfohalobium retbaense type strain (HR(100)).</title>
        <authorList>
            <person name="Spring S."/>
            <person name="Nolan M."/>
            <person name="Lapidus A."/>
            <person name="Glavina Del Rio T."/>
            <person name="Copeland A."/>
            <person name="Tice H."/>
            <person name="Cheng J.F."/>
            <person name="Lucas S."/>
            <person name="Land M."/>
            <person name="Chen F."/>
            <person name="Bruce D."/>
            <person name="Goodwin L."/>
            <person name="Pitluck S."/>
            <person name="Ivanova N."/>
            <person name="Mavromatis K."/>
            <person name="Mikhailova N."/>
            <person name="Pati A."/>
            <person name="Chen A."/>
            <person name="Palaniappan K."/>
            <person name="Hauser L."/>
            <person name="Chang Y.J."/>
            <person name="Jeffries C.D."/>
            <person name="Munk C."/>
            <person name="Kiss H."/>
            <person name="Chain P."/>
            <person name="Han C."/>
            <person name="Brettin T."/>
            <person name="Detter J.C."/>
            <person name="Schuler E."/>
            <person name="Goker M."/>
            <person name="Rohde M."/>
            <person name="Bristow J."/>
            <person name="Eisen J.A."/>
            <person name="Markowitz V."/>
            <person name="Hugenholtz P."/>
            <person name="Kyrpides N.C."/>
            <person name="Klenk H.P."/>
        </authorList>
    </citation>
    <scope>NUCLEOTIDE SEQUENCE [LARGE SCALE GENOMIC DNA]</scope>
    <source>
        <strain evidence="8 9">DSM 5692</strain>
    </source>
</reference>
<feature type="binding site" evidence="6">
    <location>
        <position position="43"/>
    </location>
    <ligand>
        <name>Mg(2+)</name>
        <dbReference type="ChEBI" id="CHEBI:18420"/>
    </ligand>
</feature>
<dbReference type="PROSITE" id="PS00507">
    <property type="entry name" value="NI_HGENASE_L_1"/>
    <property type="match status" value="1"/>
</dbReference>
<feature type="binding site" evidence="6">
    <location>
        <position position="458"/>
    </location>
    <ligand>
        <name>Fe cation</name>
        <dbReference type="ChEBI" id="CHEBI:24875"/>
    </ligand>
</feature>
<sequence>MAKKISIDPLTRLEGHGKIDIFLNDDGTVQDSYFQVVELRGFEQFCQGRPVEELPRITPKICGVCPGAHHMASSKAADAVYGLTPPPAARKIRELFYNAHIAHSHILHFFALAAPDFMPGPEAGPGKRNILGLVDELGKGAVRRVLQNRGYAQKIQGLIAGHPIHPVASLPGGMAGPVSEKTRQEIAGMASEIREFAQFALWFFENHILAQDRNRELLTGELFTHRTHYMGLVDSQGRVNFYDGQLRVVTPEGETMAQFDGSDYLEHLAETVLPWSYMKFPYLRDKGWHGLIDGADSGVYRVNSLARLNVADGMATPLAQEAYETMRAFYGGTPIHNTLAFHWARLVELMQAAEALVDLSQDPEVTDTNVRSLPEGRPGEGVGVVEAPRGSLIHHYTTDANGLVKTVNLIVATVQNNAGMGMSVKKAAQGLIQDGAPDEAVLDMIEMGYRAYDPCLACATHALPGESDLEVRLWHNNAVFRTLKRS</sequence>
<feature type="binding site" evidence="6">
    <location>
        <position position="62"/>
    </location>
    <ligand>
        <name>Mg(2+)</name>
        <dbReference type="ChEBI" id="CHEBI:18420"/>
    </ligand>
</feature>
<name>C8X545_DESRD</name>
<feature type="binding site" evidence="6">
    <location>
        <position position="65"/>
    </location>
    <ligand>
        <name>Fe cation</name>
        <dbReference type="ChEBI" id="CHEBI:24875"/>
    </ligand>
</feature>
<comment type="similarity">
    <text evidence="2 7">Belongs to the [NiFe]/[NiFeSe] hydrogenase large subunit family.</text>
</comment>
<accession>C8X545</accession>
<evidence type="ECO:0000256" key="6">
    <source>
        <dbReference type="PIRSR" id="PIRSR601501-1"/>
    </source>
</evidence>
<keyword evidence="6" id="KW-0460">Magnesium</keyword>
<dbReference type="OrthoDB" id="9761717at2"/>
<dbReference type="Pfam" id="PF00374">
    <property type="entry name" value="NiFeSe_Hases"/>
    <property type="match status" value="2"/>
</dbReference>
<feature type="binding site" evidence="6">
    <location>
        <position position="461"/>
    </location>
    <ligand>
        <name>Mg(2+)</name>
        <dbReference type="ChEBI" id="CHEBI:18420"/>
    </ligand>
</feature>
<dbReference type="PROSITE" id="PS00508">
    <property type="entry name" value="NI_HGENASE_L_2"/>
    <property type="match status" value="1"/>
</dbReference>
<dbReference type="PANTHER" id="PTHR43600">
    <property type="entry name" value="COENZYME F420 HYDROGENASE, SUBUNIT ALPHA"/>
    <property type="match status" value="1"/>
</dbReference>
<comment type="cofactor">
    <cofactor evidence="6">
        <name>Fe cation</name>
        <dbReference type="ChEBI" id="CHEBI:24875"/>
    </cofactor>
</comment>
<evidence type="ECO:0000313" key="8">
    <source>
        <dbReference type="EMBL" id="ACV69542.1"/>
    </source>
</evidence>
<evidence type="ECO:0000313" key="9">
    <source>
        <dbReference type="Proteomes" id="UP000001052"/>
    </source>
</evidence>
<evidence type="ECO:0000256" key="5">
    <source>
        <dbReference type="ARBA" id="ARBA00023002"/>
    </source>
</evidence>
<evidence type="ECO:0000256" key="7">
    <source>
        <dbReference type="RuleBase" id="RU003896"/>
    </source>
</evidence>
<dbReference type="InterPro" id="IPR001501">
    <property type="entry name" value="Ni-dep_hyd_lsu"/>
</dbReference>
<dbReference type="Proteomes" id="UP000001052">
    <property type="component" value="Chromosome"/>
</dbReference>
<evidence type="ECO:0000256" key="2">
    <source>
        <dbReference type="ARBA" id="ARBA00009292"/>
    </source>
</evidence>